<evidence type="ECO:0000313" key="7">
    <source>
        <dbReference type="Proteomes" id="UP001211065"/>
    </source>
</evidence>
<dbReference type="Gene3D" id="2.60.120.200">
    <property type="match status" value="1"/>
</dbReference>
<comment type="caution">
    <text evidence="6">The sequence shown here is derived from an EMBL/GenBank/DDBJ whole genome shotgun (WGS) entry which is preliminary data.</text>
</comment>
<dbReference type="AlphaFoldDB" id="A0AAD5XTM7"/>
<dbReference type="GO" id="GO:0003735">
    <property type="term" value="F:structural constituent of ribosome"/>
    <property type="evidence" value="ECO:0007669"/>
    <property type="project" value="InterPro"/>
</dbReference>
<feature type="domain" description="Polysaccharide lyase 14" evidence="5">
    <location>
        <begin position="2"/>
        <end position="125"/>
    </location>
</feature>
<dbReference type="Gene3D" id="1.10.10.1760">
    <property type="entry name" value="60S ribosomal protein L36"/>
    <property type="match status" value="1"/>
</dbReference>
<sequence length="234" mass="26134">MGKLPGLFSGAAENCIYPNYCWSSRYMWRQGGQGEIYPTIDLDKQPKGFCANPKQCLNGSGNQGISVGRGSFTFPTGSWFPICQVIRGTTNDGEMTVYVNNKSSEPVINWKNLVYANVGFTGIQFAKKMSKLTQRSGIAKGLNKGHITTLRELKPKPSNKKGALGKRTKFVRDLIREVSGFSPYEKRVMELLKNSKDKRARRLAKKRLGTLLRAKRKVEELNGVIAESRRTAAH</sequence>
<accession>A0AAD5XTM7</accession>
<dbReference type="Pfam" id="PF01158">
    <property type="entry name" value="Ribosomal_L36e"/>
    <property type="match status" value="1"/>
</dbReference>
<dbReference type="Proteomes" id="UP001211065">
    <property type="component" value="Unassembled WGS sequence"/>
</dbReference>
<dbReference type="PROSITE" id="PS01190">
    <property type="entry name" value="RIBOSOMAL_L36E"/>
    <property type="match status" value="1"/>
</dbReference>
<dbReference type="EMBL" id="JADGJW010000724">
    <property type="protein sequence ID" value="KAJ3213309.1"/>
    <property type="molecule type" value="Genomic_DNA"/>
</dbReference>
<reference evidence="6" key="1">
    <citation type="submission" date="2020-05" db="EMBL/GenBank/DDBJ databases">
        <title>Phylogenomic resolution of chytrid fungi.</title>
        <authorList>
            <person name="Stajich J.E."/>
            <person name="Amses K."/>
            <person name="Simmons R."/>
            <person name="Seto K."/>
            <person name="Myers J."/>
            <person name="Bonds A."/>
            <person name="Quandt C.A."/>
            <person name="Barry K."/>
            <person name="Liu P."/>
            <person name="Grigoriev I."/>
            <person name="Longcore J.E."/>
            <person name="James T.Y."/>
        </authorList>
    </citation>
    <scope>NUCLEOTIDE SEQUENCE</scope>
    <source>
        <strain evidence="6">JEL0476</strain>
    </source>
</reference>
<evidence type="ECO:0000256" key="2">
    <source>
        <dbReference type="ARBA" id="ARBA00022980"/>
    </source>
</evidence>
<keyword evidence="2 4" id="KW-0689">Ribosomal protein</keyword>
<dbReference type="GO" id="GO:0006412">
    <property type="term" value="P:translation"/>
    <property type="evidence" value="ECO:0007669"/>
    <property type="project" value="InterPro"/>
</dbReference>
<dbReference type="InterPro" id="IPR000509">
    <property type="entry name" value="Ribosomal_eL36"/>
</dbReference>
<dbReference type="GO" id="GO:0005840">
    <property type="term" value="C:ribosome"/>
    <property type="evidence" value="ECO:0007669"/>
    <property type="project" value="UniProtKB-KW"/>
</dbReference>
<name>A0AAD5XTM7_9FUNG</name>
<dbReference type="InterPro" id="IPR048958">
    <property type="entry name" value="Polysacc_lyase_14"/>
</dbReference>
<evidence type="ECO:0000256" key="4">
    <source>
        <dbReference type="RuleBase" id="RU000665"/>
    </source>
</evidence>
<dbReference type="FunFam" id="1.10.10.1760:FF:000003">
    <property type="entry name" value="60S ribosomal protein L36"/>
    <property type="match status" value="1"/>
</dbReference>
<dbReference type="GO" id="GO:1990904">
    <property type="term" value="C:ribonucleoprotein complex"/>
    <property type="evidence" value="ECO:0007669"/>
    <property type="project" value="UniProtKB-KW"/>
</dbReference>
<evidence type="ECO:0000313" key="6">
    <source>
        <dbReference type="EMBL" id="KAJ3213309.1"/>
    </source>
</evidence>
<organism evidence="6 7">
    <name type="scientific">Clydaea vesicula</name>
    <dbReference type="NCBI Taxonomy" id="447962"/>
    <lineage>
        <taxon>Eukaryota</taxon>
        <taxon>Fungi</taxon>
        <taxon>Fungi incertae sedis</taxon>
        <taxon>Chytridiomycota</taxon>
        <taxon>Chytridiomycota incertae sedis</taxon>
        <taxon>Chytridiomycetes</taxon>
        <taxon>Lobulomycetales</taxon>
        <taxon>Lobulomycetaceae</taxon>
        <taxon>Clydaea</taxon>
    </lineage>
</organism>
<gene>
    <name evidence="6" type="ORF">HK099_007462</name>
</gene>
<evidence type="ECO:0000256" key="3">
    <source>
        <dbReference type="ARBA" id="ARBA00023274"/>
    </source>
</evidence>
<comment type="similarity">
    <text evidence="1 4">Belongs to the eukaryotic ribosomal protein eL36 family.</text>
</comment>
<keyword evidence="7" id="KW-1185">Reference proteome</keyword>
<dbReference type="PANTHER" id="PTHR10114">
    <property type="entry name" value="60S RIBOSOMAL PROTEIN L36"/>
    <property type="match status" value="1"/>
</dbReference>
<evidence type="ECO:0000256" key="1">
    <source>
        <dbReference type="ARBA" id="ARBA00006509"/>
    </source>
</evidence>
<dbReference type="InterPro" id="IPR038097">
    <property type="entry name" value="Ribosomal_eL36_sf"/>
</dbReference>
<proteinExistence type="inferred from homology"/>
<dbReference type="Pfam" id="PF21294">
    <property type="entry name" value="Polysacc_lyase_14"/>
    <property type="match status" value="1"/>
</dbReference>
<evidence type="ECO:0000259" key="5">
    <source>
        <dbReference type="Pfam" id="PF21294"/>
    </source>
</evidence>
<keyword evidence="3 4" id="KW-0687">Ribonucleoprotein</keyword>
<protein>
    <recommendedName>
        <fullName evidence="4">60S ribosomal protein L36</fullName>
    </recommendedName>
</protein>